<dbReference type="EMBL" id="CP034894">
    <property type="protein sequence ID" value="QCI17178.1"/>
    <property type="molecule type" value="Genomic_DNA"/>
</dbReference>
<comment type="PTM">
    <text evidence="7 8">Transiently phosphorylated on a His residue during the reaction cycle. Phosphorylation strongly increases the affinity for substrates and increases the rate of nicotinate D-ribonucleotide production. Dephosphorylation regenerates the low-affinity form of the enzyme, leading to product release.</text>
</comment>
<feature type="domain" description="Nicotinate/nicotinamide phosphoribosyltransferase" evidence="9">
    <location>
        <begin position="170"/>
        <end position="395"/>
    </location>
</feature>
<dbReference type="InterPro" id="IPR036068">
    <property type="entry name" value="Nicotinate_pribotase-like_C"/>
</dbReference>
<reference evidence="11 12" key="1">
    <citation type="submission" date="2018-12" db="EMBL/GenBank/DDBJ databases">
        <authorList>
            <person name="Chong R.A."/>
        </authorList>
    </citation>
    <scope>NUCLEOTIDE SEQUENCE [LARGE SCALE GENOMIC DNA]</scope>
    <source>
        <strain evidence="11 12">Ahe</strain>
    </source>
</reference>
<evidence type="ECO:0000256" key="3">
    <source>
        <dbReference type="ARBA" id="ARBA00013236"/>
    </source>
</evidence>
<evidence type="ECO:0000256" key="5">
    <source>
        <dbReference type="ARBA" id="ARBA00022598"/>
    </source>
</evidence>
<dbReference type="InterPro" id="IPR006406">
    <property type="entry name" value="Nic_PRibTrfase"/>
</dbReference>
<feature type="modified residue" description="Phosphohistidine; by autocatalysis" evidence="7">
    <location>
        <position position="221"/>
    </location>
</feature>
<dbReference type="Gene3D" id="3.20.140.10">
    <property type="entry name" value="nicotinate phosphoribosyltransferase"/>
    <property type="match status" value="1"/>
</dbReference>
<evidence type="ECO:0000259" key="9">
    <source>
        <dbReference type="Pfam" id="PF04095"/>
    </source>
</evidence>
<keyword evidence="5 7" id="KW-0436">Ligase</keyword>
<comment type="similarity">
    <text evidence="2 7 8">Belongs to the NAPRTase family.</text>
</comment>
<evidence type="ECO:0000256" key="2">
    <source>
        <dbReference type="ARBA" id="ARBA00010897"/>
    </source>
</evidence>
<sequence>MKKYNNPIVKTLLDTDAYKLHMQQAVFFYYKNVNVVSEFICRGPNFLGVYSNVLLDQINMMKSLSLSDEEYLYMNSFPFFKKEYLHWLKSFRYNITQVEVNNYYGELKIRITGLWKEVILWEVPILSLISEIFHRNNYPKITSQIAVDHLNLKLKKFFQDTKNLDLSRLKVVDFGTRRRFSYNIQYSILKKLKEQFPFLIGSSNYHISRVLKLSPVGTQAHEWFQAHQQISSSLKHSQSLALKIWLSQYKKHLGIALTDCITMDAFLRDFNLSLSTSYQGIRHDSGDPIQWGEKALKHYKRLGIDPSTKTLLFSDNLNFKKIITLYRKFNNRINVIFGIGTQLTCDIPNVKPLNIVIKLVKCNGKPVAKISDSPGKTLCLDKEFMKSLFKAFNLPVKIQKNINDFN</sequence>
<dbReference type="CDD" id="cd01401">
    <property type="entry name" value="PncB_like"/>
    <property type="match status" value="1"/>
</dbReference>
<dbReference type="InterPro" id="IPR041525">
    <property type="entry name" value="N/Namide_PRibTrfase"/>
</dbReference>
<dbReference type="OrthoDB" id="9771406at2"/>
<dbReference type="InterPro" id="IPR040727">
    <property type="entry name" value="NAPRTase_N"/>
</dbReference>
<comment type="function">
    <text evidence="7 8">Catalyzes the synthesis of beta-nicotinate D-ribonucleotide from nicotinate and 5-phospho-D-ribose 1-phosphate at the expense of ATP.</text>
</comment>
<dbReference type="GO" id="GO:0034355">
    <property type="term" value="P:NAD+ biosynthetic process via the salvage pathway"/>
    <property type="evidence" value="ECO:0007669"/>
    <property type="project" value="TreeGrafter"/>
</dbReference>
<dbReference type="Pfam" id="PF04095">
    <property type="entry name" value="NAPRTase"/>
    <property type="match status" value="1"/>
</dbReference>
<dbReference type="PANTHER" id="PTHR11098:SF1">
    <property type="entry name" value="NICOTINATE PHOSPHORIBOSYLTRANSFERASE"/>
    <property type="match status" value="1"/>
</dbReference>
<evidence type="ECO:0000313" key="11">
    <source>
        <dbReference type="EMBL" id="QCI17178.1"/>
    </source>
</evidence>
<reference evidence="11 12" key="2">
    <citation type="submission" date="2019-05" db="EMBL/GenBank/DDBJ databases">
        <title>Genome evolution of the obligate endosymbiont Buchnera aphidicola.</title>
        <authorList>
            <person name="Moran N.A."/>
        </authorList>
    </citation>
    <scope>NUCLEOTIDE SEQUENCE [LARGE SCALE GENOMIC DNA]</scope>
    <source>
        <strain evidence="11 12">Ahe</strain>
    </source>
</reference>
<evidence type="ECO:0000313" key="12">
    <source>
        <dbReference type="Proteomes" id="UP000298759"/>
    </source>
</evidence>
<dbReference type="Pfam" id="PF17767">
    <property type="entry name" value="NAPRTase_N"/>
    <property type="match status" value="1"/>
</dbReference>
<keyword evidence="11" id="KW-0328">Glycosyltransferase</keyword>
<dbReference type="PANTHER" id="PTHR11098">
    <property type="entry name" value="NICOTINATE PHOSPHORIBOSYLTRANSFERASE"/>
    <property type="match status" value="1"/>
</dbReference>
<dbReference type="NCBIfam" id="TIGR01514">
    <property type="entry name" value="NAPRTase"/>
    <property type="match status" value="1"/>
</dbReference>
<comment type="catalytic activity">
    <reaction evidence="7 8">
        <text>5-phospho-alpha-D-ribose 1-diphosphate + nicotinate + ATP + H2O = nicotinate beta-D-ribonucleotide + ADP + phosphate + diphosphate</text>
        <dbReference type="Rhea" id="RHEA:36163"/>
        <dbReference type="ChEBI" id="CHEBI:15377"/>
        <dbReference type="ChEBI" id="CHEBI:30616"/>
        <dbReference type="ChEBI" id="CHEBI:32544"/>
        <dbReference type="ChEBI" id="CHEBI:33019"/>
        <dbReference type="ChEBI" id="CHEBI:43474"/>
        <dbReference type="ChEBI" id="CHEBI:57502"/>
        <dbReference type="ChEBI" id="CHEBI:58017"/>
        <dbReference type="ChEBI" id="CHEBI:456216"/>
        <dbReference type="EC" id="6.3.4.21"/>
    </reaction>
</comment>
<comment type="pathway">
    <text evidence="1 7 8">Cofactor biosynthesis; NAD(+) biosynthesis; nicotinate D-ribonucleotide from nicotinate: step 1/1.</text>
</comment>
<dbReference type="AlphaFoldDB" id="A0A4D6XQQ4"/>
<evidence type="ECO:0000256" key="1">
    <source>
        <dbReference type="ARBA" id="ARBA00004952"/>
    </source>
</evidence>
<dbReference type="RefSeq" id="WP_158340111.1">
    <property type="nucleotide sequence ID" value="NZ_CP034894.1"/>
</dbReference>
<keyword evidence="11" id="KW-0808">Transferase</keyword>
<protein>
    <recommendedName>
        <fullName evidence="3 7">Nicotinate phosphoribosyltransferase</fullName>
        <shortName evidence="7">NAPRTase</shortName>
        <ecNumber evidence="3 7">6.3.4.21</ecNumber>
    </recommendedName>
</protein>
<dbReference type="Proteomes" id="UP000298759">
    <property type="component" value="Chromosome"/>
</dbReference>
<keyword evidence="4 7" id="KW-0597">Phosphoprotein</keyword>
<dbReference type="InterPro" id="IPR007229">
    <property type="entry name" value="Nic_PRibTrfase-Fam"/>
</dbReference>
<dbReference type="UniPathway" id="UPA00253">
    <property type="reaction ID" value="UER00457"/>
</dbReference>
<organism evidence="11 12">
    <name type="scientific">Buchnera aphidicola</name>
    <name type="common">Aphis helianthi</name>
    <dbReference type="NCBI Taxonomy" id="2315802"/>
    <lineage>
        <taxon>Bacteria</taxon>
        <taxon>Pseudomonadati</taxon>
        <taxon>Pseudomonadota</taxon>
        <taxon>Gammaproteobacteria</taxon>
        <taxon>Enterobacterales</taxon>
        <taxon>Erwiniaceae</taxon>
        <taxon>Buchnera</taxon>
    </lineage>
</organism>
<evidence type="ECO:0000256" key="6">
    <source>
        <dbReference type="ARBA" id="ARBA00022642"/>
    </source>
</evidence>
<evidence type="ECO:0000256" key="7">
    <source>
        <dbReference type="HAMAP-Rule" id="MF_00570"/>
    </source>
</evidence>
<evidence type="ECO:0000256" key="8">
    <source>
        <dbReference type="RuleBase" id="RU003838"/>
    </source>
</evidence>
<dbReference type="PIRSF" id="PIRSF000484">
    <property type="entry name" value="NAPRT"/>
    <property type="match status" value="1"/>
</dbReference>
<dbReference type="NCBIfam" id="NF003704">
    <property type="entry name" value="PRK05321.1"/>
    <property type="match status" value="1"/>
</dbReference>
<dbReference type="SUPFAM" id="SSF51690">
    <property type="entry name" value="Nicotinate/Quinolinate PRTase C-terminal domain-like"/>
    <property type="match status" value="1"/>
</dbReference>
<keyword evidence="6 7" id="KW-0662">Pyridine nucleotide biosynthesis</keyword>
<dbReference type="GO" id="GO:0005829">
    <property type="term" value="C:cytosol"/>
    <property type="evidence" value="ECO:0007669"/>
    <property type="project" value="TreeGrafter"/>
</dbReference>
<gene>
    <name evidence="7 11" type="primary">pncB</name>
    <name evidence="11" type="ORF">D9V62_01830</name>
</gene>
<dbReference type="SUPFAM" id="SSF54675">
    <property type="entry name" value="Nicotinate/Quinolinate PRTase N-terminal domain-like"/>
    <property type="match status" value="1"/>
</dbReference>
<evidence type="ECO:0000256" key="4">
    <source>
        <dbReference type="ARBA" id="ARBA00022553"/>
    </source>
</evidence>
<accession>A0A4D6XQQ4</accession>
<name>A0A4D6XQQ4_9GAMM</name>
<dbReference type="GO" id="GO:0004516">
    <property type="term" value="F:nicotinate phosphoribosyltransferase activity"/>
    <property type="evidence" value="ECO:0007669"/>
    <property type="project" value="UniProtKB-UniRule"/>
</dbReference>
<dbReference type="GO" id="GO:0016757">
    <property type="term" value="F:glycosyltransferase activity"/>
    <property type="evidence" value="ECO:0007669"/>
    <property type="project" value="UniProtKB-KW"/>
</dbReference>
<dbReference type="HAMAP" id="MF_00570">
    <property type="entry name" value="NAPRTase"/>
    <property type="match status" value="1"/>
</dbReference>
<proteinExistence type="inferred from homology"/>
<evidence type="ECO:0000259" key="10">
    <source>
        <dbReference type="Pfam" id="PF17767"/>
    </source>
</evidence>
<dbReference type="EC" id="6.3.4.21" evidence="3 7"/>
<feature type="domain" description="Nicotinate phosphoribosyltransferase N-terminal" evidence="10">
    <location>
        <begin position="13"/>
        <end position="130"/>
    </location>
</feature>